<keyword evidence="2" id="KW-0201">Cytochrome c-type biogenesis</keyword>
<protein>
    <submittedName>
        <fullName evidence="7">TlpA disulfide reductase family protein</fullName>
    </submittedName>
</protein>
<dbReference type="PANTHER" id="PTHR42852">
    <property type="entry name" value="THIOL:DISULFIDE INTERCHANGE PROTEIN DSBE"/>
    <property type="match status" value="1"/>
</dbReference>
<keyword evidence="5" id="KW-0732">Signal</keyword>
<dbReference type="Gene3D" id="3.40.30.10">
    <property type="entry name" value="Glutaredoxin"/>
    <property type="match status" value="1"/>
</dbReference>
<evidence type="ECO:0000313" key="8">
    <source>
        <dbReference type="Proteomes" id="UP001501456"/>
    </source>
</evidence>
<dbReference type="PROSITE" id="PS51352">
    <property type="entry name" value="THIOREDOXIN_2"/>
    <property type="match status" value="1"/>
</dbReference>
<feature type="chain" id="PRO_5045352586" evidence="5">
    <location>
        <begin position="23"/>
        <end position="165"/>
    </location>
</feature>
<dbReference type="InterPro" id="IPR012336">
    <property type="entry name" value="Thioredoxin-like_fold"/>
</dbReference>
<evidence type="ECO:0000259" key="6">
    <source>
        <dbReference type="PROSITE" id="PS51352"/>
    </source>
</evidence>
<evidence type="ECO:0000256" key="4">
    <source>
        <dbReference type="ARBA" id="ARBA00023284"/>
    </source>
</evidence>
<dbReference type="PANTHER" id="PTHR42852:SF6">
    <property type="entry name" value="THIOL:DISULFIDE INTERCHANGE PROTEIN DSBE"/>
    <property type="match status" value="1"/>
</dbReference>
<feature type="signal peptide" evidence="5">
    <location>
        <begin position="1"/>
        <end position="22"/>
    </location>
</feature>
<feature type="domain" description="Thioredoxin" evidence="6">
    <location>
        <begin position="26"/>
        <end position="165"/>
    </location>
</feature>
<dbReference type="InterPro" id="IPR013766">
    <property type="entry name" value="Thioredoxin_domain"/>
</dbReference>
<keyword evidence="4" id="KW-0676">Redox-active center</keyword>
<name>A0ABP7H1R2_9FLAO</name>
<reference evidence="8" key="1">
    <citation type="journal article" date="2019" name="Int. J. Syst. Evol. Microbiol.">
        <title>The Global Catalogue of Microorganisms (GCM) 10K type strain sequencing project: providing services to taxonomists for standard genome sequencing and annotation.</title>
        <authorList>
            <consortium name="The Broad Institute Genomics Platform"/>
            <consortium name="The Broad Institute Genome Sequencing Center for Infectious Disease"/>
            <person name="Wu L."/>
            <person name="Ma J."/>
        </authorList>
    </citation>
    <scope>NUCLEOTIDE SEQUENCE [LARGE SCALE GENOMIC DNA]</scope>
    <source>
        <strain evidence="8">JCM 17525</strain>
    </source>
</reference>
<proteinExistence type="predicted"/>
<evidence type="ECO:0000256" key="5">
    <source>
        <dbReference type="SAM" id="SignalP"/>
    </source>
</evidence>
<gene>
    <name evidence="7" type="ORF">GCM10022271_12970</name>
</gene>
<dbReference type="Pfam" id="PF13905">
    <property type="entry name" value="Thioredoxin_8"/>
    <property type="match status" value="1"/>
</dbReference>
<evidence type="ECO:0000313" key="7">
    <source>
        <dbReference type="EMBL" id="GAA3782093.1"/>
    </source>
</evidence>
<keyword evidence="3" id="KW-1015">Disulfide bond</keyword>
<organism evidence="7 8">
    <name type="scientific">Corallibacter vietnamensis</name>
    <dbReference type="NCBI Taxonomy" id="904130"/>
    <lineage>
        <taxon>Bacteria</taxon>
        <taxon>Pseudomonadati</taxon>
        <taxon>Bacteroidota</taxon>
        <taxon>Flavobacteriia</taxon>
        <taxon>Flavobacteriales</taxon>
        <taxon>Flavobacteriaceae</taxon>
        <taxon>Corallibacter</taxon>
    </lineage>
</organism>
<dbReference type="CDD" id="cd02966">
    <property type="entry name" value="TlpA_like_family"/>
    <property type="match status" value="1"/>
</dbReference>
<evidence type="ECO:0000256" key="1">
    <source>
        <dbReference type="ARBA" id="ARBA00004196"/>
    </source>
</evidence>
<dbReference type="Proteomes" id="UP001501456">
    <property type="component" value="Unassembled WGS sequence"/>
</dbReference>
<evidence type="ECO:0000256" key="2">
    <source>
        <dbReference type="ARBA" id="ARBA00022748"/>
    </source>
</evidence>
<sequence>MKNMKNVLKALIVSLFFISCKAQEPTEFSEKALQDTFITLKGESVTFQSILDAHKGKTVLIDVWASWCGDCIKGMPKVKALQANYPDVSYVFLSLDKGVDNWKKGIKKFEVEGSHYFMQSGWKGDFGTFVNLDWIPRYIVVDKQGTIKVFKAVKANDKQIKQALQ</sequence>
<dbReference type="InterPro" id="IPR036249">
    <property type="entry name" value="Thioredoxin-like_sf"/>
</dbReference>
<keyword evidence="8" id="KW-1185">Reference proteome</keyword>
<accession>A0ABP7H1R2</accession>
<evidence type="ECO:0000256" key="3">
    <source>
        <dbReference type="ARBA" id="ARBA00023157"/>
    </source>
</evidence>
<dbReference type="InterPro" id="IPR050553">
    <property type="entry name" value="Thioredoxin_ResA/DsbE_sf"/>
</dbReference>
<dbReference type="EMBL" id="BAABBI010000001">
    <property type="protein sequence ID" value="GAA3782093.1"/>
    <property type="molecule type" value="Genomic_DNA"/>
</dbReference>
<comment type="subcellular location">
    <subcellularLocation>
        <location evidence="1">Cell envelope</location>
    </subcellularLocation>
</comment>
<dbReference type="PROSITE" id="PS51257">
    <property type="entry name" value="PROKAR_LIPOPROTEIN"/>
    <property type="match status" value="1"/>
</dbReference>
<comment type="caution">
    <text evidence="7">The sequence shown here is derived from an EMBL/GenBank/DDBJ whole genome shotgun (WGS) entry which is preliminary data.</text>
</comment>
<dbReference type="SUPFAM" id="SSF52833">
    <property type="entry name" value="Thioredoxin-like"/>
    <property type="match status" value="1"/>
</dbReference>